<dbReference type="PROSITE" id="PS51257">
    <property type="entry name" value="PROKAR_LIPOPROTEIN"/>
    <property type="match status" value="1"/>
</dbReference>
<dbReference type="EMBL" id="UFTJ01000002">
    <property type="protein sequence ID" value="SSZ55740.1"/>
    <property type="molecule type" value="Genomic_DNA"/>
</dbReference>
<proteinExistence type="predicted"/>
<sequence>MDQKKFIQMIKNNIVVISTLFLNITTLSCQQNSTALEYGKLINLEKIDWEKQNLDKLFSEIVYEKIINFKESDSIYKGNKPLKIQWYFNYNVNSDLPANQIDESHFKIIQPNENYLKPRKIYRSYIGVSNEELQKKGSFGYYGDKSITFDKLETISSGNENLALIRFNGDIDNPKQAIEKYNTLKKILEKKFKDYKFSSNILNEYPIYEWKSSNQKIKISLDKGISSSLNSKESKEIFTIFLEIIYYNDKTKEQLKGVF</sequence>
<accession>A0A376C0W4</accession>
<name>A0A376C0W4_9FLAO</name>
<gene>
    <name evidence="1" type="ORF">NCTC11661_01138</name>
</gene>
<evidence type="ECO:0000313" key="1">
    <source>
        <dbReference type="EMBL" id="SSZ55740.1"/>
    </source>
</evidence>
<reference evidence="1 2" key="1">
    <citation type="submission" date="2018-06" db="EMBL/GenBank/DDBJ databases">
        <authorList>
            <consortium name="Pathogen Informatics"/>
            <person name="Doyle S."/>
        </authorList>
    </citation>
    <scope>NUCLEOTIDE SEQUENCE [LARGE SCALE GENOMIC DNA]</scope>
    <source>
        <strain evidence="1 2">NCTC11661</strain>
    </source>
</reference>
<organism evidence="1 2">
    <name type="scientific">Bergeyella zoohelcum</name>
    <dbReference type="NCBI Taxonomy" id="1015"/>
    <lineage>
        <taxon>Bacteria</taxon>
        <taxon>Pseudomonadati</taxon>
        <taxon>Bacteroidota</taxon>
        <taxon>Flavobacteriia</taxon>
        <taxon>Flavobacteriales</taxon>
        <taxon>Weeksellaceae</taxon>
        <taxon>Bergeyella</taxon>
    </lineage>
</organism>
<dbReference type="RefSeq" id="WP_002688962.1">
    <property type="nucleotide sequence ID" value="NZ_UFTJ01000002.1"/>
</dbReference>
<protein>
    <recommendedName>
        <fullName evidence="3">Lipoprotein</fullName>
    </recommendedName>
</protein>
<evidence type="ECO:0008006" key="3">
    <source>
        <dbReference type="Google" id="ProtNLM"/>
    </source>
</evidence>
<dbReference type="Proteomes" id="UP000255515">
    <property type="component" value="Unassembled WGS sequence"/>
</dbReference>
<dbReference type="AlphaFoldDB" id="A0A376C0W4"/>
<evidence type="ECO:0000313" key="2">
    <source>
        <dbReference type="Proteomes" id="UP000255515"/>
    </source>
</evidence>